<keyword evidence="2" id="KW-1133">Transmembrane helix</keyword>
<accession>A0A1L9BIG9</accession>
<dbReference type="STRING" id="83449.BON30_02220"/>
<feature type="transmembrane region" description="Helical" evidence="2">
    <location>
        <begin position="30"/>
        <end position="52"/>
    </location>
</feature>
<evidence type="ECO:0000313" key="4">
    <source>
        <dbReference type="Proteomes" id="UP000182229"/>
    </source>
</evidence>
<feature type="compositionally biased region" description="Low complexity" evidence="1">
    <location>
        <begin position="75"/>
        <end position="85"/>
    </location>
</feature>
<evidence type="ECO:0000313" key="3">
    <source>
        <dbReference type="EMBL" id="OJH42060.1"/>
    </source>
</evidence>
<protein>
    <submittedName>
        <fullName evidence="3">Uncharacterized protein</fullName>
    </submittedName>
</protein>
<feature type="region of interest" description="Disordered" evidence="1">
    <location>
        <begin position="73"/>
        <end position="95"/>
    </location>
</feature>
<dbReference type="Proteomes" id="UP000182229">
    <property type="component" value="Unassembled WGS sequence"/>
</dbReference>
<dbReference type="RefSeq" id="WP_071896157.1">
    <property type="nucleotide sequence ID" value="NZ_MPIN01000001.1"/>
</dbReference>
<reference evidence="3 4" key="2">
    <citation type="submission" date="2016-12" db="EMBL/GenBank/DDBJ databases">
        <title>Draft Genome Sequence of Cystobacter ferrugineus Strain Cbfe23.</title>
        <authorList>
            <person name="Akbar S."/>
            <person name="Dowd S.E."/>
            <person name="Stevens D.C."/>
        </authorList>
    </citation>
    <scope>NUCLEOTIDE SEQUENCE [LARGE SCALE GENOMIC DNA]</scope>
    <source>
        <strain evidence="3 4">Cbfe23</strain>
    </source>
</reference>
<keyword evidence="4" id="KW-1185">Reference proteome</keyword>
<reference evidence="4" key="1">
    <citation type="submission" date="2016-11" db="EMBL/GenBank/DDBJ databases">
        <authorList>
            <person name="Shukria A."/>
            <person name="Stevens D.C."/>
        </authorList>
    </citation>
    <scope>NUCLEOTIDE SEQUENCE [LARGE SCALE GENOMIC DNA]</scope>
    <source>
        <strain evidence="4">Cbfe23</strain>
    </source>
</reference>
<sequence length="95" mass="10542">MLPLLLGIAVVCFAIEHLFRGWRLPRVRSWHLRVVVINLVQVGVVVLAGFTWERWLSAYSLFHLSQSGGTCSLAPTTTRPRGTPPVASMMPVSND</sequence>
<evidence type="ECO:0000256" key="1">
    <source>
        <dbReference type="SAM" id="MobiDB-lite"/>
    </source>
</evidence>
<keyword evidence="2" id="KW-0472">Membrane</keyword>
<evidence type="ECO:0000256" key="2">
    <source>
        <dbReference type="SAM" id="Phobius"/>
    </source>
</evidence>
<dbReference type="EMBL" id="MPIN01000001">
    <property type="protein sequence ID" value="OJH42060.1"/>
    <property type="molecule type" value="Genomic_DNA"/>
</dbReference>
<proteinExistence type="predicted"/>
<name>A0A1L9BIG9_9BACT</name>
<dbReference type="AlphaFoldDB" id="A0A1L9BIG9"/>
<keyword evidence="2" id="KW-0812">Transmembrane</keyword>
<organism evidence="3 4">
    <name type="scientific">Cystobacter ferrugineus</name>
    <dbReference type="NCBI Taxonomy" id="83449"/>
    <lineage>
        <taxon>Bacteria</taxon>
        <taxon>Pseudomonadati</taxon>
        <taxon>Myxococcota</taxon>
        <taxon>Myxococcia</taxon>
        <taxon>Myxococcales</taxon>
        <taxon>Cystobacterineae</taxon>
        <taxon>Archangiaceae</taxon>
        <taxon>Cystobacter</taxon>
    </lineage>
</organism>
<gene>
    <name evidence="3" type="ORF">BON30_02220</name>
</gene>
<comment type="caution">
    <text evidence="3">The sequence shown here is derived from an EMBL/GenBank/DDBJ whole genome shotgun (WGS) entry which is preliminary data.</text>
</comment>